<keyword evidence="2" id="KW-1185">Reference proteome</keyword>
<gene>
    <name evidence="1" type="ORF">JZ751_027470</name>
</gene>
<accession>A0A8T2NBY6</accession>
<organism evidence="1 2">
    <name type="scientific">Albula glossodonta</name>
    <name type="common">roundjaw bonefish</name>
    <dbReference type="NCBI Taxonomy" id="121402"/>
    <lineage>
        <taxon>Eukaryota</taxon>
        <taxon>Metazoa</taxon>
        <taxon>Chordata</taxon>
        <taxon>Craniata</taxon>
        <taxon>Vertebrata</taxon>
        <taxon>Euteleostomi</taxon>
        <taxon>Actinopterygii</taxon>
        <taxon>Neopterygii</taxon>
        <taxon>Teleostei</taxon>
        <taxon>Albuliformes</taxon>
        <taxon>Albulidae</taxon>
        <taxon>Albula</taxon>
    </lineage>
</organism>
<evidence type="ECO:0000313" key="2">
    <source>
        <dbReference type="Proteomes" id="UP000824540"/>
    </source>
</evidence>
<dbReference type="Proteomes" id="UP000824540">
    <property type="component" value="Unassembled WGS sequence"/>
</dbReference>
<reference evidence="1" key="1">
    <citation type="thesis" date="2021" institute="BYU ScholarsArchive" country="Provo, UT, USA">
        <title>Applications of and Algorithms for Genome Assembly and Genomic Analyses with an Emphasis on Marine Teleosts.</title>
        <authorList>
            <person name="Pickett B.D."/>
        </authorList>
    </citation>
    <scope>NUCLEOTIDE SEQUENCE</scope>
    <source>
        <strain evidence="1">HI-2016</strain>
    </source>
</reference>
<sequence>MILLEAVPRSQFQLCYTAVLSSIISAGGCDQEGRGHIHRVEFWSFRSQFQLCHTAVLSSIISAGGEVLDRSDVLDLTLQLILFPLQHWAHMTHSTDGDAVWDDGIPMSPRFEEDVPHDENHCHENTHSNHTPQYDWPTWRRRVELIKVEVLNRSDVLDLTLQLILFPLQHRARVVHSTDGDAVPDRSDVLDLTLQLILFPLQHRARVVHSTDGDPCGEGFVIVPREGVPGIAMILAEAQSVPVALRLQAEMVILSENLPALPVLQHNPQAVVCLGTQPIKVLQAEPVLSIQVSKPLLQIHLVLLPGSEEVDRPILPPLNDGPATLGTALLTPGLNQTVGIAWAQQGSGWVLLRVGGALVLLDVTGCLSRGSTVTLRLLGLQKKRYLGCGIEQQVLQPPLLQSVILLIDEVVQQLGVDLCDSGIHTTALPAQSPDLCYQPPLQLQQAPQPVQLLLLPPHLSPQSSQL</sequence>
<comment type="caution">
    <text evidence="1">The sequence shown here is derived from an EMBL/GenBank/DDBJ whole genome shotgun (WGS) entry which is preliminary data.</text>
</comment>
<protein>
    <submittedName>
        <fullName evidence="1">Uncharacterized protein</fullName>
    </submittedName>
</protein>
<name>A0A8T2NBY6_9TELE</name>
<dbReference type="AlphaFoldDB" id="A0A8T2NBY6"/>
<evidence type="ECO:0000313" key="1">
    <source>
        <dbReference type="EMBL" id="KAG9337819.1"/>
    </source>
</evidence>
<dbReference type="EMBL" id="JAFBMS010000079">
    <property type="protein sequence ID" value="KAG9337819.1"/>
    <property type="molecule type" value="Genomic_DNA"/>
</dbReference>
<proteinExistence type="predicted"/>